<keyword evidence="1" id="KW-1133">Transmembrane helix</keyword>
<comment type="caution">
    <text evidence="2">The sequence shown here is derived from an EMBL/GenBank/DDBJ whole genome shotgun (WGS) entry which is preliminary data.</text>
</comment>
<name>X1TCE5_9ZZZZ</name>
<gene>
    <name evidence="2" type="ORF">S12H4_34130</name>
</gene>
<evidence type="ECO:0000256" key="1">
    <source>
        <dbReference type="SAM" id="Phobius"/>
    </source>
</evidence>
<protein>
    <submittedName>
        <fullName evidence="2">Uncharacterized protein</fullName>
    </submittedName>
</protein>
<reference evidence="2" key="1">
    <citation type="journal article" date="2014" name="Front. Microbiol.">
        <title>High frequency of phylogenetically diverse reductive dehalogenase-homologous genes in deep subseafloor sedimentary metagenomes.</title>
        <authorList>
            <person name="Kawai M."/>
            <person name="Futagami T."/>
            <person name="Toyoda A."/>
            <person name="Takaki Y."/>
            <person name="Nishi S."/>
            <person name="Hori S."/>
            <person name="Arai W."/>
            <person name="Tsubouchi T."/>
            <person name="Morono Y."/>
            <person name="Uchiyama I."/>
            <person name="Ito T."/>
            <person name="Fujiyama A."/>
            <person name="Inagaki F."/>
            <person name="Takami H."/>
        </authorList>
    </citation>
    <scope>NUCLEOTIDE SEQUENCE</scope>
    <source>
        <strain evidence="2">Expedition CK06-06</strain>
    </source>
</reference>
<organism evidence="2">
    <name type="scientific">marine sediment metagenome</name>
    <dbReference type="NCBI Taxonomy" id="412755"/>
    <lineage>
        <taxon>unclassified sequences</taxon>
        <taxon>metagenomes</taxon>
        <taxon>ecological metagenomes</taxon>
    </lineage>
</organism>
<dbReference type="AlphaFoldDB" id="X1TCE5"/>
<proteinExistence type="predicted"/>
<dbReference type="EMBL" id="BARW01020169">
    <property type="protein sequence ID" value="GAI89031.1"/>
    <property type="molecule type" value="Genomic_DNA"/>
</dbReference>
<keyword evidence="1" id="KW-0472">Membrane</keyword>
<evidence type="ECO:0000313" key="2">
    <source>
        <dbReference type="EMBL" id="GAI89031.1"/>
    </source>
</evidence>
<accession>X1TCE5</accession>
<sequence>MNKKNVIGLTISIILLVLAAIFYKGLFKSDNRPGDNELGYYFDLNTRELFVRDGTMRPPLDAPSGADEKGSPAGVRAYVYGKANGDADDIKIAFLEYEVPGGAMISDPEVIKWVSATSVNGARLRQSCVQRCIEQDYTERVYPRPQ</sequence>
<keyword evidence="1" id="KW-0812">Transmembrane</keyword>
<feature type="transmembrane region" description="Helical" evidence="1">
    <location>
        <begin position="6"/>
        <end position="23"/>
    </location>
</feature>